<feature type="compositionally biased region" description="Basic and acidic residues" evidence="2">
    <location>
        <begin position="349"/>
        <end position="364"/>
    </location>
</feature>
<evidence type="ECO:0000256" key="2">
    <source>
        <dbReference type="SAM" id="MobiDB-lite"/>
    </source>
</evidence>
<feature type="domain" description="SWIM-type" evidence="3">
    <location>
        <begin position="64"/>
        <end position="101"/>
    </location>
</feature>
<evidence type="ECO:0000259" key="3">
    <source>
        <dbReference type="PROSITE" id="PS50966"/>
    </source>
</evidence>
<dbReference type="EMBL" id="CAUYUE010000001">
    <property type="protein sequence ID" value="CAK0735710.1"/>
    <property type="molecule type" value="Genomic_DNA"/>
</dbReference>
<feature type="compositionally biased region" description="Basic and acidic residues" evidence="2">
    <location>
        <begin position="508"/>
        <end position="518"/>
    </location>
</feature>
<keyword evidence="1" id="KW-0862">Zinc</keyword>
<feature type="region of interest" description="Disordered" evidence="2">
    <location>
        <begin position="406"/>
        <end position="426"/>
    </location>
</feature>
<dbReference type="InterPro" id="IPR007527">
    <property type="entry name" value="Znf_SWIM"/>
</dbReference>
<feature type="region of interest" description="Disordered" evidence="2">
    <location>
        <begin position="314"/>
        <end position="374"/>
    </location>
</feature>
<evidence type="ECO:0000313" key="4">
    <source>
        <dbReference type="EMBL" id="CAK0735710.1"/>
    </source>
</evidence>
<evidence type="ECO:0000256" key="1">
    <source>
        <dbReference type="PROSITE-ProRule" id="PRU00325"/>
    </source>
</evidence>
<evidence type="ECO:0000313" key="5">
    <source>
        <dbReference type="Proteomes" id="UP001314263"/>
    </source>
</evidence>
<feature type="compositionally biased region" description="Basic and acidic residues" evidence="2">
    <location>
        <begin position="329"/>
        <end position="340"/>
    </location>
</feature>
<feature type="region of interest" description="Disordered" evidence="2">
    <location>
        <begin position="178"/>
        <end position="250"/>
    </location>
</feature>
<feature type="region of interest" description="Disordered" evidence="2">
    <location>
        <begin position="448"/>
        <end position="554"/>
    </location>
</feature>
<feature type="compositionally biased region" description="Polar residues" evidence="2">
    <location>
        <begin position="120"/>
        <end position="139"/>
    </location>
</feature>
<dbReference type="PROSITE" id="PS50966">
    <property type="entry name" value="ZF_SWIM"/>
    <property type="match status" value="1"/>
</dbReference>
<organism evidence="4 5">
    <name type="scientific">Coccomyxa viridis</name>
    <dbReference type="NCBI Taxonomy" id="1274662"/>
    <lineage>
        <taxon>Eukaryota</taxon>
        <taxon>Viridiplantae</taxon>
        <taxon>Chlorophyta</taxon>
        <taxon>core chlorophytes</taxon>
        <taxon>Trebouxiophyceae</taxon>
        <taxon>Trebouxiophyceae incertae sedis</taxon>
        <taxon>Coccomyxaceae</taxon>
        <taxon>Coccomyxa</taxon>
    </lineage>
</organism>
<feature type="compositionally biased region" description="Low complexity" evidence="2">
    <location>
        <begin position="241"/>
        <end position="250"/>
    </location>
</feature>
<reference evidence="4 5" key="1">
    <citation type="submission" date="2023-10" db="EMBL/GenBank/DDBJ databases">
        <authorList>
            <person name="Maclean D."/>
            <person name="Macfadyen A."/>
        </authorList>
    </citation>
    <scope>NUCLEOTIDE SEQUENCE [LARGE SCALE GENOMIC DNA]</scope>
</reference>
<name>A0AAV1HRN7_9CHLO</name>
<keyword evidence="1" id="KW-0863">Zinc-finger</keyword>
<accession>A0AAV1HRN7</accession>
<keyword evidence="5" id="KW-1185">Reference proteome</keyword>
<feature type="compositionally biased region" description="Low complexity" evidence="2">
    <location>
        <begin position="519"/>
        <end position="533"/>
    </location>
</feature>
<comment type="caution">
    <text evidence="4">The sequence shown here is derived from an EMBL/GenBank/DDBJ whole genome shotgun (WGS) entry which is preliminary data.</text>
</comment>
<feature type="compositionally biased region" description="Low complexity" evidence="2">
    <location>
        <begin position="448"/>
        <end position="461"/>
    </location>
</feature>
<dbReference type="GO" id="GO:0008270">
    <property type="term" value="F:zinc ion binding"/>
    <property type="evidence" value="ECO:0007669"/>
    <property type="project" value="UniProtKB-KW"/>
</dbReference>
<sequence>MTLDDVTGIRKYAEGVLSASSAARYLNRATTEILQQRRLYNISTSRDGNTISATCEGSHPEDRYKVSIELGDTEPVISCTCPAKEREALCKHCLGLLLWRAGNLTEERLGQRSLGGGLSTDQAASPIQPGSTEAHSSASGLADRTDADGATIAYEAAEEVPAAAASSPPPVVSTVARAGKRRLPASFTARPQEPTPKRGKPKKEAAPKETSASPGADKVKGQVQSKLAFQPVRKDEQTPEAAEAARVTGAANHPARSAYVERNRRAAPALAQLLRCSAQGMLDLSDSALLQQCHEAISAAEGQLNYQPIAQSAHPLAATEGEPVSGTARQDKAQRSRNLDESAAQLKSQPEREREPLPKADKHGKPLATVATEKVAEPSKALPVASGMFSMAEIAARLTGKEKLVSSAASGSTGEAASPSGACGASAQLCLPASTPPARRLLDVLLGDPAPLPAAPLLAVPERPASGGRSCAPQEPGPLVASDAAVDKHDDNLPASPNSTTTEPAGRPLRDARPEKSLQPESSPPMQAASPSPDLHAGSTLLQPEQGPVKKPLSLRERLALLKGSN</sequence>
<keyword evidence="1" id="KW-0479">Metal-binding</keyword>
<gene>
    <name evidence="4" type="ORF">CVIRNUC_000626</name>
</gene>
<proteinExistence type="predicted"/>
<feature type="region of interest" description="Disordered" evidence="2">
    <location>
        <begin position="113"/>
        <end position="143"/>
    </location>
</feature>
<dbReference type="Proteomes" id="UP001314263">
    <property type="component" value="Unassembled WGS sequence"/>
</dbReference>
<dbReference type="AlphaFoldDB" id="A0AAV1HRN7"/>
<protein>
    <recommendedName>
        <fullName evidence="3">SWIM-type domain-containing protein</fullName>
    </recommendedName>
</protein>